<dbReference type="Proteomes" id="UP001062846">
    <property type="component" value="Chromosome 13"/>
</dbReference>
<evidence type="ECO:0000313" key="2">
    <source>
        <dbReference type="Proteomes" id="UP001062846"/>
    </source>
</evidence>
<dbReference type="EMBL" id="CM046400">
    <property type="protein sequence ID" value="KAI8524534.1"/>
    <property type="molecule type" value="Genomic_DNA"/>
</dbReference>
<protein>
    <submittedName>
        <fullName evidence="1">Uncharacterized protein</fullName>
    </submittedName>
</protein>
<organism evidence="1 2">
    <name type="scientific">Rhododendron molle</name>
    <name type="common">Chinese azalea</name>
    <name type="synonym">Azalea mollis</name>
    <dbReference type="NCBI Taxonomy" id="49168"/>
    <lineage>
        <taxon>Eukaryota</taxon>
        <taxon>Viridiplantae</taxon>
        <taxon>Streptophyta</taxon>
        <taxon>Embryophyta</taxon>
        <taxon>Tracheophyta</taxon>
        <taxon>Spermatophyta</taxon>
        <taxon>Magnoliopsida</taxon>
        <taxon>eudicotyledons</taxon>
        <taxon>Gunneridae</taxon>
        <taxon>Pentapetalae</taxon>
        <taxon>asterids</taxon>
        <taxon>Ericales</taxon>
        <taxon>Ericaceae</taxon>
        <taxon>Ericoideae</taxon>
        <taxon>Rhodoreae</taxon>
        <taxon>Rhododendron</taxon>
    </lineage>
</organism>
<sequence>MGTIELEGLEKKAKASGASQLVVKDLEEEFAMVDVAREVGTDAVSHAPGREMIKISLLRFCDTITSTTCSLELHRDNEEMLKVTDFKLIFALLFCLIGNEEFVALWSERIKGSSIEDIPPKFAIWQLPNKVFGLVYDLSLEGQISTLCSNPGSENNQNSIGVSFVASGEAQWNLERDWRLSDAFVGPNVLDFSAETCDGGTLVDSHIFGKLVQHKEQVTTLKKSNER</sequence>
<name>A0ACC0L751_RHOML</name>
<gene>
    <name evidence="1" type="ORF">RHMOL_Rhmol13G0156800</name>
</gene>
<proteinExistence type="predicted"/>
<comment type="caution">
    <text evidence="1">The sequence shown here is derived from an EMBL/GenBank/DDBJ whole genome shotgun (WGS) entry which is preliminary data.</text>
</comment>
<evidence type="ECO:0000313" key="1">
    <source>
        <dbReference type="EMBL" id="KAI8524534.1"/>
    </source>
</evidence>
<accession>A0ACC0L751</accession>
<keyword evidence="2" id="KW-1185">Reference proteome</keyword>
<reference evidence="1" key="1">
    <citation type="submission" date="2022-02" db="EMBL/GenBank/DDBJ databases">
        <title>Plant Genome Project.</title>
        <authorList>
            <person name="Zhang R.-G."/>
        </authorList>
    </citation>
    <scope>NUCLEOTIDE SEQUENCE</scope>
    <source>
        <strain evidence="1">AT1</strain>
    </source>
</reference>